<dbReference type="Pfam" id="PF23598">
    <property type="entry name" value="LRR_14"/>
    <property type="match status" value="1"/>
</dbReference>
<evidence type="ECO:0000256" key="4">
    <source>
        <dbReference type="ARBA" id="ARBA00022614"/>
    </source>
</evidence>
<evidence type="ECO:0000256" key="7">
    <source>
        <dbReference type="ARBA" id="ARBA00022737"/>
    </source>
</evidence>
<evidence type="ECO:0000256" key="5">
    <source>
        <dbReference type="ARBA" id="ARBA00022692"/>
    </source>
</evidence>
<dbReference type="Gene3D" id="3.80.10.10">
    <property type="entry name" value="Ribonuclease Inhibitor"/>
    <property type="match status" value="1"/>
</dbReference>
<keyword evidence="9 11" id="KW-0472">Membrane</keyword>
<keyword evidence="15" id="KW-1185">Reference proteome</keyword>
<evidence type="ECO:0000256" key="8">
    <source>
        <dbReference type="ARBA" id="ARBA00022989"/>
    </source>
</evidence>
<dbReference type="FunFam" id="3.80.10.10:FF:000299">
    <property type="entry name" value="Piriformospora indica-insensitive protein 2"/>
    <property type="match status" value="1"/>
</dbReference>
<name>A0A7I8JQS2_SPIIN</name>
<keyword evidence="8 11" id="KW-1133">Transmembrane helix</keyword>
<evidence type="ECO:0000256" key="2">
    <source>
        <dbReference type="ARBA" id="ARBA00004479"/>
    </source>
</evidence>
<evidence type="ECO:0000256" key="1">
    <source>
        <dbReference type="ARBA" id="ARBA00004236"/>
    </source>
</evidence>
<dbReference type="InterPro" id="IPR003591">
    <property type="entry name" value="Leu-rich_rpt_typical-subtyp"/>
</dbReference>
<keyword evidence="10" id="KW-0325">Glycoprotein</keyword>
<evidence type="ECO:0000313" key="15">
    <source>
        <dbReference type="Proteomes" id="UP001189122"/>
    </source>
</evidence>
<evidence type="ECO:0000256" key="6">
    <source>
        <dbReference type="ARBA" id="ARBA00022729"/>
    </source>
</evidence>
<feature type="chain" id="PRO_5029625276" description="Disease resistance R13L4/SHOC-2-like LRR domain-containing protein" evidence="12">
    <location>
        <begin position="20"/>
        <end position="390"/>
    </location>
</feature>
<dbReference type="InterPro" id="IPR032675">
    <property type="entry name" value="LRR_dom_sf"/>
</dbReference>
<feature type="transmembrane region" description="Helical" evidence="11">
    <location>
        <begin position="344"/>
        <end position="367"/>
    </location>
</feature>
<evidence type="ECO:0000313" key="14">
    <source>
        <dbReference type="EMBL" id="CAA2632999.1"/>
    </source>
</evidence>
<reference evidence="14 15" key="1">
    <citation type="submission" date="2019-12" db="EMBL/GenBank/DDBJ databases">
        <authorList>
            <person name="Scholz U."/>
            <person name="Mascher M."/>
            <person name="Fiebig A."/>
        </authorList>
    </citation>
    <scope>NUCLEOTIDE SEQUENCE</scope>
</reference>
<dbReference type="Proteomes" id="UP001189122">
    <property type="component" value="Unassembled WGS sequence"/>
</dbReference>
<dbReference type="EMBL" id="LR743603">
    <property type="protein sequence ID" value="CAA2632999.1"/>
    <property type="molecule type" value="Genomic_DNA"/>
</dbReference>
<dbReference type="SUPFAM" id="SSF52058">
    <property type="entry name" value="L domain-like"/>
    <property type="match status" value="1"/>
</dbReference>
<gene>
    <name evidence="14" type="ORF">SI7747_16018546</name>
</gene>
<organism evidence="14">
    <name type="scientific">Spirodela intermedia</name>
    <name type="common">Intermediate duckweed</name>
    <dbReference type="NCBI Taxonomy" id="51605"/>
    <lineage>
        <taxon>Eukaryota</taxon>
        <taxon>Viridiplantae</taxon>
        <taxon>Streptophyta</taxon>
        <taxon>Embryophyta</taxon>
        <taxon>Tracheophyta</taxon>
        <taxon>Spermatophyta</taxon>
        <taxon>Magnoliopsida</taxon>
        <taxon>Liliopsida</taxon>
        <taxon>Araceae</taxon>
        <taxon>Lemnoideae</taxon>
        <taxon>Spirodela</taxon>
    </lineage>
</organism>
<dbReference type="InterPro" id="IPR046956">
    <property type="entry name" value="RLP23-like"/>
</dbReference>
<keyword evidence="7" id="KW-0677">Repeat</keyword>
<evidence type="ECO:0000256" key="11">
    <source>
        <dbReference type="SAM" id="Phobius"/>
    </source>
</evidence>
<evidence type="ECO:0000256" key="10">
    <source>
        <dbReference type="ARBA" id="ARBA00023180"/>
    </source>
</evidence>
<proteinExistence type="predicted"/>
<dbReference type="AlphaFoldDB" id="A0A7I8JQS2"/>
<feature type="domain" description="Disease resistance R13L4/SHOC-2-like LRR" evidence="13">
    <location>
        <begin position="88"/>
        <end position="230"/>
    </location>
</feature>
<dbReference type="SMART" id="SM00369">
    <property type="entry name" value="LRR_TYP"/>
    <property type="match status" value="3"/>
</dbReference>
<evidence type="ECO:0000256" key="12">
    <source>
        <dbReference type="SAM" id="SignalP"/>
    </source>
</evidence>
<dbReference type="GO" id="GO:0005886">
    <property type="term" value="C:plasma membrane"/>
    <property type="evidence" value="ECO:0007669"/>
    <property type="project" value="UniProtKB-SubCell"/>
</dbReference>
<keyword evidence="4" id="KW-0433">Leucine-rich repeat</keyword>
<evidence type="ECO:0000256" key="9">
    <source>
        <dbReference type="ARBA" id="ARBA00023136"/>
    </source>
</evidence>
<evidence type="ECO:0000256" key="3">
    <source>
        <dbReference type="ARBA" id="ARBA00022475"/>
    </source>
</evidence>
<protein>
    <recommendedName>
        <fullName evidence="13">Disease resistance R13L4/SHOC-2-like LRR domain-containing protein</fullName>
    </recommendedName>
</protein>
<comment type="subcellular location">
    <subcellularLocation>
        <location evidence="1">Cell membrane</location>
    </subcellularLocation>
    <subcellularLocation>
        <location evidence="2">Membrane</location>
        <topology evidence="2">Single-pass type I membrane protein</topology>
    </subcellularLocation>
</comment>
<evidence type="ECO:0000259" key="13">
    <source>
        <dbReference type="Pfam" id="PF23598"/>
    </source>
</evidence>
<dbReference type="EMBL" id="CACRZD030000016">
    <property type="protein sequence ID" value="CAA6672135.1"/>
    <property type="molecule type" value="Genomic_DNA"/>
</dbReference>
<sequence>MAFPGVVLGRMIFVLVVIASSCLERKVTVEGITCDFNTGRVVGIDLSSQMLRVVPGATWYLNHTMLATFGQLESLNLGYNDITGGIPESNISSCLCTMRSLRVLSLAYNSLKGSIPSCLCTLRSLRILYLEGNSLEGSIPSCMCTLRSLRKLYLSNNRLSGDIPSCFSNIRTLTELGLSDNKFQGNYISWLCDMRSLTVLSLSYDRFPSSIPSCLGNLDKLKFLQLAGDEFKCSMPSSIFSNLTKLRTLKIYCGGLKGTFQFPVLANLSKLKYIYFSSNGGLDINTEYPISWVPSFQLNTFIIQDCSLNRNTFSVAFNILFGGIPSGGQFATFSKSSYEDFDDALFYSFVTISFILGFWWFLASIFFKVSWRRKYFKIIDEYYKMYLRDI</sequence>
<feature type="signal peptide" evidence="12">
    <location>
        <begin position="1"/>
        <end position="19"/>
    </location>
</feature>
<dbReference type="PANTHER" id="PTHR48063">
    <property type="entry name" value="LRR RECEPTOR-LIKE KINASE"/>
    <property type="match status" value="1"/>
</dbReference>
<keyword evidence="5 11" id="KW-0812">Transmembrane</keyword>
<accession>A0A7I8JQS2</accession>
<dbReference type="InterPro" id="IPR055414">
    <property type="entry name" value="LRR_R13L4/SHOC2-like"/>
</dbReference>
<keyword evidence="3" id="KW-1003">Cell membrane</keyword>
<keyword evidence="6 12" id="KW-0732">Signal</keyword>